<keyword evidence="1" id="KW-0812">Transmembrane</keyword>
<dbReference type="AlphaFoldDB" id="A0AAW9K1K0"/>
<comment type="caution">
    <text evidence="2">The sequence shown here is derived from an EMBL/GenBank/DDBJ whole genome shotgun (WGS) entry which is preliminary data.</text>
</comment>
<keyword evidence="1" id="KW-1133">Transmembrane helix</keyword>
<name>A0AAW9K1K0_CARML</name>
<evidence type="ECO:0000313" key="3">
    <source>
        <dbReference type="Proteomes" id="UP001290462"/>
    </source>
</evidence>
<dbReference type="RefSeq" id="WP_035067148.1">
    <property type="nucleotide sequence ID" value="NZ_JAVBVO010000024.1"/>
</dbReference>
<evidence type="ECO:0000256" key="1">
    <source>
        <dbReference type="SAM" id="Phobius"/>
    </source>
</evidence>
<feature type="transmembrane region" description="Helical" evidence="1">
    <location>
        <begin position="52"/>
        <end position="73"/>
    </location>
</feature>
<keyword evidence="1" id="KW-0472">Membrane</keyword>
<evidence type="ECO:0000313" key="2">
    <source>
        <dbReference type="EMBL" id="MDZ5760684.1"/>
    </source>
</evidence>
<sequence length="125" mass="14135">MIIVQWVFSFSDFLANMVGQLFSFLTTFIVKAASLFIKFFVDSIMAQEGGNIFLIVLGLSLSVLFIKLCWYYILIAGGIFFIGLPVLAYTMKFVLLILIGIAVYGLIRSVISFMRMNKTKIIHTK</sequence>
<reference evidence="2" key="1">
    <citation type="submission" date="2023-08" db="EMBL/GenBank/DDBJ databases">
        <title>Genomic characterization of piscicolin 126 produced by Carnobacterium maltaromaticum CM22 strain isolated from salmon (Salmo salar).</title>
        <authorList>
            <person name="Gonzalez-Gragera E."/>
            <person name="Garcia-Lopez J.D."/>
            <person name="Teso-Perez C."/>
            <person name="Gimenez-Hernandez I."/>
            <person name="Peralta-Sanchez J.M."/>
            <person name="Valdivia E."/>
            <person name="Montalban-Lopez M."/>
            <person name="Martin-Platero A.M."/>
            <person name="Banos A."/>
            <person name="Martinez-Bueno M."/>
        </authorList>
    </citation>
    <scope>NUCLEOTIDE SEQUENCE</scope>
    <source>
        <strain evidence="2">CM22</strain>
    </source>
</reference>
<dbReference type="EMBL" id="JAVBVO010000024">
    <property type="protein sequence ID" value="MDZ5760684.1"/>
    <property type="molecule type" value="Genomic_DNA"/>
</dbReference>
<protein>
    <submittedName>
        <fullName evidence="2">Uncharacterized protein</fullName>
    </submittedName>
</protein>
<gene>
    <name evidence="2" type="ORF">RAK27_18745</name>
</gene>
<organism evidence="2 3">
    <name type="scientific">Carnobacterium maltaromaticum</name>
    <name type="common">Carnobacterium piscicola</name>
    <dbReference type="NCBI Taxonomy" id="2751"/>
    <lineage>
        <taxon>Bacteria</taxon>
        <taxon>Bacillati</taxon>
        <taxon>Bacillota</taxon>
        <taxon>Bacilli</taxon>
        <taxon>Lactobacillales</taxon>
        <taxon>Carnobacteriaceae</taxon>
        <taxon>Carnobacterium</taxon>
    </lineage>
</organism>
<proteinExistence type="predicted"/>
<dbReference type="Proteomes" id="UP001290462">
    <property type="component" value="Unassembled WGS sequence"/>
</dbReference>
<accession>A0AAW9K1K0</accession>
<feature type="transmembrane region" description="Helical" evidence="1">
    <location>
        <begin position="79"/>
        <end position="107"/>
    </location>
</feature>